<dbReference type="Proteomes" id="UP001375228">
    <property type="component" value="Chromosome"/>
</dbReference>
<gene>
    <name evidence="1" type="ORF">V9385_15525</name>
</gene>
<dbReference type="Pfam" id="PF22758">
    <property type="entry name" value="Phage_cement"/>
    <property type="match status" value="1"/>
</dbReference>
<evidence type="ECO:0008006" key="3">
    <source>
        <dbReference type="Google" id="ProtNLM"/>
    </source>
</evidence>
<keyword evidence="2" id="KW-1185">Reference proteome</keyword>
<proteinExistence type="predicted"/>
<dbReference type="RefSeq" id="WP_338724890.1">
    <property type="nucleotide sequence ID" value="NZ_CP146690.1"/>
</dbReference>
<evidence type="ECO:0000313" key="1">
    <source>
        <dbReference type="EMBL" id="WWY19080.1"/>
    </source>
</evidence>
<accession>A0ABZ2JEN9</accession>
<organism evidence="1 2">
    <name type="scientific">Pseudomonas juntendi</name>
    <dbReference type="NCBI Taxonomy" id="2666183"/>
    <lineage>
        <taxon>Bacteria</taxon>
        <taxon>Pseudomonadati</taxon>
        <taxon>Pseudomonadota</taxon>
        <taxon>Gammaproteobacteria</taxon>
        <taxon>Pseudomonadales</taxon>
        <taxon>Pseudomonadaceae</taxon>
        <taxon>Pseudomonas</taxon>
    </lineage>
</organism>
<reference evidence="1 2" key="1">
    <citation type="submission" date="2024-03" db="EMBL/GenBank/DDBJ databases">
        <title>Pseudomonas juntendi.</title>
        <authorList>
            <person name="Liu Y."/>
        </authorList>
    </citation>
    <scope>NUCLEOTIDE SEQUENCE [LARGE SCALE GENOMIC DNA]</scope>
    <source>
        <strain evidence="1 2">L4046hy</strain>
    </source>
</reference>
<dbReference type="EMBL" id="CP146691">
    <property type="protein sequence ID" value="WWY19080.1"/>
    <property type="molecule type" value="Genomic_DNA"/>
</dbReference>
<sequence length="171" mass="17320">MAIAIDTFSQYAGKAFEGQINDLSMADITSGVADVAIPFARAVVQGSGDKRDALPGAGAGFFKGISIRKTVGVSSSYVTGSAANPTNGNAVGGYRIGEEVSRVSHGRIWVRTIDGATVGAQVYAKPTTGELTNAATAGNHLLQGCTFLTAAAAGELALMQVKALNPTTIAA</sequence>
<evidence type="ECO:0000313" key="2">
    <source>
        <dbReference type="Proteomes" id="UP001375228"/>
    </source>
</evidence>
<protein>
    <recommendedName>
        <fullName evidence="3">Bacteriophage protein</fullName>
    </recommendedName>
</protein>
<dbReference type="InterPro" id="IPR054438">
    <property type="entry name" value="Struct_cement_gp24/gp6"/>
</dbReference>
<name>A0ABZ2JEN9_9PSED</name>